<dbReference type="EMBL" id="LR796701">
    <property type="protein sequence ID" value="CAB4160593.1"/>
    <property type="molecule type" value="Genomic_DNA"/>
</dbReference>
<dbReference type="EMBL" id="LR796330">
    <property type="protein sequence ID" value="CAB4137084.1"/>
    <property type="molecule type" value="Genomic_DNA"/>
</dbReference>
<proteinExistence type="predicted"/>
<name>A0A6J5PA12_9CAUD</name>
<evidence type="ECO:0000313" key="2">
    <source>
        <dbReference type="EMBL" id="CAB4160593.1"/>
    </source>
</evidence>
<dbReference type="EMBL" id="LR796796">
    <property type="protein sequence ID" value="CAB4166038.1"/>
    <property type="molecule type" value="Genomic_DNA"/>
</dbReference>
<sequence length="207" mass="22524">MTTAFQTVIDYAENISINRRKKVAQTTSRDGTVKSTSLGGQIWEFEVQLPSGPAWTTFRPLIEKMEYLDRTTVGTIQINKAGHSYISGYQGNLGSTSGITVSFSGSGNIVTRTSGATGLSSGQFRFRAGDFIQLGSSGKVYSVADDVAHNADNIILNRPVRETAGSYTLLVGQAVTWSVICVQFPKWTIFGYDQIQWDGPFVFAEAV</sequence>
<evidence type="ECO:0000313" key="3">
    <source>
        <dbReference type="EMBL" id="CAB4166038.1"/>
    </source>
</evidence>
<gene>
    <name evidence="1" type="ORF">UFOVP322_10</name>
    <name evidence="2" type="ORF">UFOVP771_8</name>
    <name evidence="3" type="ORF">UFOVP850_8</name>
</gene>
<accession>A0A6J5PA12</accession>
<reference evidence="3" key="1">
    <citation type="submission" date="2020-04" db="EMBL/GenBank/DDBJ databases">
        <authorList>
            <person name="Chiriac C."/>
            <person name="Salcher M."/>
            <person name="Ghai R."/>
            <person name="Kavagutti S V."/>
        </authorList>
    </citation>
    <scope>NUCLEOTIDE SEQUENCE</scope>
</reference>
<protein>
    <submittedName>
        <fullName evidence="3">Uncharacterized protein</fullName>
    </submittedName>
</protein>
<organism evidence="3">
    <name type="scientific">uncultured Caudovirales phage</name>
    <dbReference type="NCBI Taxonomy" id="2100421"/>
    <lineage>
        <taxon>Viruses</taxon>
        <taxon>Duplodnaviria</taxon>
        <taxon>Heunggongvirae</taxon>
        <taxon>Uroviricota</taxon>
        <taxon>Caudoviricetes</taxon>
        <taxon>Peduoviridae</taxon>
        <taxon>Maltschvirus</taxon>
        <taxon>Maltschvirus maltsch</taxon>
    </lineage>
</organism>
<evidence type="ECO:0000313" key="1">
    <source>
        <dbReference type="EMBL" id="CAB4137084.1"/>
    </source>
</evidence>